<reference evidence="1" key="1">
    <citation type="submission" date="2021-01" db="EMBL/GenBank/DDBJ databases">
        <authorList>
            <consortium name="Genoscope - CEA"/>
            <person name="William W."/>
        </authorList>
    </citation>
    <scope>NUCLEOTIDE SEQUENCE</scope>
</reference>
<keyword evidence="2" id="KW-1185">Reference proteome</keyword>
<organism evidence="1 2">
    <name type="scientific">Paramecium sonneborni</name>
    <dbReference type="NCBI Taxonomy" id="65129"/>
    <lineage>
        <taxon>Eukaryota</taxon>
        <taxon>Sar</taxon>
        <taxon>Alveolata</taxon>
        <taxon>Ciliophora</taxon>
        <taxon>Intramacronucleata</taxon>
        <taxon>Oligohymenophorea</taxon>
        <taxon>Peniculida</taxon>
        <taxon>Parameciidae</taxon>
        <taxon>Paramecium</taxon>
    </lineage>
</organism>
<evidence type="ECO:0000313" key="1">
    <source>
        <dbReference type="EMBL" id="CAD8116723.1"/>
    </source>
</evidence>
<proteinExistence type="predicted"/>
<dbReference type="AlphaFoldDB" id="A0A8S1QLX0"/>
<protein>
    <submittedName>
        <fullName evidence="1">Uncharacterized protein</fullName>
    </submittedName>
</protein>
<evidence type="ECO:0000313" key="2">
    <source>
        <dbReference type="Proteomes" id="UP000692954"/>
    </source>
</evidence>
<comment type="caution">
    <text evidence="1">The sequence shown here is derived from an EMBL/GenBank/DDBJ whole genome shotgun (WGS) entry which is preliminary data.</text>
</comment>
<name>A0A8S1QLX0_9CILI</name>
<dbReference type="Proteomes" id="UP000692954">
    <property type="component" value="Unassembled WGS sequence"/>
</dbReference>
<dbReference type="EMBL" id="CAJJDN010000111">
    <property type="protein sequence ID" value="CAD8116723.1"/>
    <property type="molecule type" value="Genomic_DNA"/>
</dbReference>
<sequence>MPIKLFQRTLKKLRKWNLFKMFTSLFLLPNQKHS</sequence>
<gene>
    <name evidence="1" type="ORF">PSON_ATCC_30995.1.T1110198</name>
</gene>
<accession>A0A8S1QLX0</accession>